<organism evidence="1 2">
    <name type="scientific">Trichogramma brassicae</name>
    <dbReference type="NCBI Taxonomy" id="86971"/>
    <lineage>
        <taxon>Eukaryota</taxon>
        <taxon>Metazoa</taxon>
        <taxon>Ecdysozoa</taxon>
        <taxon>Arthropoda</taxon>
        <taxon>Hexapoda</taxon>
        <taxon>Insecta</taxon>
        <taxon>Pterygota</taxon>
        <taxon>Neoptera</taxon>
        <taxon>Endopterygota</taxon>
        <taxon>Hymenoptera</taxon>
        <taxon>Apocrita</taxon>
        <taxon>Proctotrupomorpha</taxon>
        <taxon>Chalcidoidea</taxon>
        <taxon>Trichogrammatidae</taxon>
        <taxon>Trichogramma</taxon>
    </lineage>
</organism>
<accession>A0A6H5HWL7</accession>
<name>A0A6H5HWL7_9HYME</name>
<reference evidence="1 2" key="1">
    <citation type="submission" date="2020-02" db="EMBL/GenBank/DDBJ databases">
        <authorList>
            <person name="Ferguson B K."/>
        </authorList>
    </citation>
    <scope>NUCLEOTIDE SEQUENCE [LARGE SCALE GENOMIC DNA]</scope>
</reference>
<keyword evidence="2" id="KW-1185">Reference proteome</keyword>
<protein>
    <submittedName>
        <fullName evidence="1">Uncharacterized protein</fullName>
    </submittedName>
</protein>
<evidence type="ECO:0000313" key="2">
    <source>
        <dbReference type="Proteomes" id="UP000479190"/>
    </source>
</evidence>
<proteinExistence type="predicted"/>
<gene>
    <name evidence="1" type="ORF">TBRA_LOCUS317</name>
</gene>
<dbReference type="EMBL" id="CADCXV010000070">
    <property type="protein sequence ID" value="CAB0028087.1"/>
    <property type="molecule type" value="Genomic_DNA"/>
</dbReference>
<dbReference type="Proteomes" id="UP000479190">
    <property type="component" value="Unassembled WGS sequence"/>
</dbReference>
<dbReference type="OrthoDB" id="10065625at2759"/>
<evidence type="ECO:0000313" key="1">
    <source>
        <dbReference type="EMBL" id="CAB0028087.1"/>
    </source>
</evidence>
<sequence>MAYPTRRSRSAIAARPDIFLRGVHDVSGDRRFPVWLEAPETRPAPKARQTARRAVLVSSAVYVRHGGQDFERIICDRLEAFTERPGGLSERQYGFRKGRSTIDAIEDVVSTAREAIARQEMGTAAQEVLRAVVTHDVRNAFNSARWDNISPLYYAVCSYPIYC</sequence>
<dbReference type="AlphaFoldDB" id="A0A6H5HWL7"/>